<organism evidence="4 5">
    <name type="scientific">Gordonia namibiensis NBRC 108229</name>
    <dbReference type="NCBI Taxonomy" id="1208314"/>
    <lineage>
        <taxon>Bacteria</taxon>
        <taxon>Bacillati</taxon>
        <taxon>Actinomycetota</taxon>
        <taxon>Actinomycetes</taxon>
        <taxon>Mycobacteriales</taxon>
        <taxon>Gordoniaceae</taxon>
        <taxon>Gordonia</taxon>
    </lineage>
</organism>
<dbReference type="PANTHER" id="PTHR43540">
    <property type="entry name" value="PEROXYUREIDOACRYLATE/UREIDOACRYLATE AMIDOHYDROLASE-RELATED"/>
    <property type="match status" value="1"/>
</dbReference>
<evidence type="ECO:0000259" key="3">
    <source>
        <dbReference type="Pfam" id="PF00857"/>
    </source>
</evidence>
<dbReference type="Pfam" id="PF00857">
    <property type="entry name" value="Isochorismatase"/>
    <property type="match status" value="1"/>
</dbReference>
<keyword evidence="5" id="KW-1185">Reference proteome</keyword>
<name>K6VRL9_9ACTN</name>
<dbReference type="EMBL" id="BAHE01000003">
    <property type="protein sequence ID" value="GAB98843.1"/>
    <property type="molecule type" value="Genomic_DNA"/>
</dbReference>
<dbReference type="InterPro" id="IPR000868">
    <property type="entry name" value="Isochorismatase-like_dom"/>
</dbReference>
<dbReference type="Proteomes" id="UP000035058">
    <property type="component" value="Unassembled WGS sequence"/>
</dbReference>
<dbReference type="GO" id="GO:0016787">
    <property type="term" value="F:hydrolase activity"/>
    <property type="evidence" value="ECO:0007669"/>
    <property type="project" value="UniProtKB-KW"/>
</dbReference>
<evidence type="ECO:0000256" key="2">
    <source>
        <dbReference type="SAM" id="MobiDB-lite"/>
    </source>
</evidence>
<accession>K6VRL9</accession>
<evidence type="ECO:0000313" key="5">
    <source>
        <dbReference type="Proteomes" id="UP000035058"/>
    </source>
</evidence>
<evidence type="ECO:0000256" key="1">
    <source>
        <dbReference type="ARBA" id="ARBA00022801"/>
    </source>
</evidence>
<evidence type="ECO:0000313" key="4">
    <source>
        <dbReference type="EMBL" id="GAB98843.1"/>
    </source>
</evidence>
<dbReference type="PANTHER" id="PTHR43540:SF1">
    <property type="entry name" value="ISOCHORISMATASE HYDROLASE"/>
    <property type="match status" value="1"/>
</dbReference>
<gene>
    <name evidence="4" type="ORF">GONAM_03_00220</name>
</gene>
<dbReference type="InterPro" id="IPR036380">
    <property type="entry name" value="Isochorismatase-like_sf"/>
</dbReference>
<dbReference type="AlphaFoldDB" id="K6VRL9"/>
<proteinExistence type="predicted"/>
<reference evidence="4 5" key="1">
    <citation type="submission" date="2012-08" db="EMBL/GenBank/DDBJ databases">
        <title>Whole genome shotgun sequence of Gordonia namibiensis NBRC 108229.</title>
        <authorList>
            <person name="Isaki-Nakamura S."/>
            <person name="Hosoyama A."/>
            <person name="Tsuchikane K."/>
            <person name="Katsumata H."/>
            <person name="Baba S."/>
            <person name="Yamazaki S."/>
            <person name="Fujita N."/>
        </authorList>
    </citation>
    <scope>NUCLEOTIDE SEQUENCE [LARGE SCALE GENOMIC DNA]</scope>
    <source>
        <strain evidence="4 5">NBRC 108229</strain>
    </source>
</reference>
<dbReference type="InterPro" id="IPR050272">
    <property type="entry name" value="Isochorismatase-like_hydrls"/>
</dbReference>
<comment type="caution">
    <text evidence="4">The sequence shown here is derived from an EMBL/GenBank/DDBJ whole genome shotgun (WGS) entry which is preliminary data.</text>
</comment>
<keyword evidence="1 4" id="KW-0378">Hydrolase</keyword>
<feature type="region of interest" description="Disordered" evidence="2">
    <location>
        <begin position="1"/>
        <end position="22"/>
    </location>
</feature>
<feature type="domain" description="Isochorismatase-like" evidence="3">
    <location>
        <begin position="44"/>
        <end position="220"/>
    </location>
</feature>
<dbReference type="RefSeq" id="WP_006865121.1">
    <property type="nucleotide sequence ID" value="NZ_BAHE01000003.1"/>
</dbReference>
<protein>
    <submittedName>
        <fullName evidence="4">Putative hydrolase</fullName>
    </submittedName>
</protein>
<dbReference type="Gene3D" id="3.40.50.850">
    <property type="entry name" value="Isochorismatase-like"/>
    <property type="match status" value="1"/>
</dbReference>
<dbReference type="SUPFAM" id="SSF52499">
    <property type="entry name" value="Isochorismatase-like hydrolases"/>
    <property type="match status" value="1"/>
</dbReference>
<feature type="compositionally biased region" description="Low complexity" evidence="2">
    <location>
        <begin position="1"/>
        <end position="20"/>
    </location>
</feature>
<sequence>MSADLAAVDSAGTDTTAADAESQLRERYRRGGLLGRLTPGAAPAVVVVDLQFGFTEPQYGPGCDLDAVVDATNDLLAAARAAGVPIIFTTIAFPVDNDGIGGTWLQKMPAMKELREGTRPVEIDSRLGMREGEHLVVKQTASAFAYTGLAELLRELGADSVIVTGATTSGCVRATAVDACAADFPTFVVRECVGDREAAPHDASLLDIDAKYGDVIDVQEAIRMVRSVG</sequence>